<evidence type="ECO:0000259" key="2">
    <source>
        <dbReference type="Pfam" id="PF01419"/>
    </source>
</evidence>
<evidence type="ECO:0000313" key="4">
    <source>
        <dbReference type="Proteomes" id="UP000663841"/>
    </source>
</evidence>
<dbReference type="InterPro" id="IPR036691">
    <property type="entry name" value="Endo/exonu/phosph_ase_sf"/>
</dbReference>
<organism evidence="3 4">
    <name type="scientific">Rhizoctonia solani</name>
    <dbReference type="NCBI Taxonomy" id="456999"/>
    <lineage>
        <taxon>Eukaryota</taxon>
        <taxon>Fungi</taxon>
        <taxon>Dikarya</taxon>
        <taxon>Basidiomycota</taxon>
        <taxon>Agaricomycotina</taxon>
        <taxon>Agaricomycetes</taxon>
        <taxon>Cantharellales</taxon>
        <taxon>Ceratobasidiaceae</taxon>
        <taxon>Rhizoctonia</taxon>
    </lineage>
</organism>
<feature type="domain" description="Jacalin-type lectin" evidence="2">
    <location>
        <begin position="290"/>
        <end position="422"/>
    </location>
</feature>
<reference evidence="3" key="1">
    <citation type="submission" date="2021-01" db="EMBL/GenBank/DDBJ databases">
        <authorList>
            <person name="Kaushik A."/>
        </authorList>
    </citation>
    <scope>NUCLEOTIDE SEQUENCE</scope>
    <source>
        <strain evidence="3">AG3-T5</strain>
    </source>
</reference>
<keyword evidence="1" id="KW-0732">Signal</keyword>
<dbReference type="CDD" id="cd09615">
    <property type="entry name" value="Jacalin_EEP"/>
    <property type="match status" value="1"/>
</dbReference>
<dbReference type="InterPro" id="IPR001229">
    <property type="entry name" value="Jacalin-like_lectin_dom"/>
</dbReference>
<feature type="chain" id="PRO_5034226885" description="Jacalin-type lectin domain-containing protein" evidence="1">
    <location>
        <begin position="21"/>
        <end position="449"/>
    </location>
</feature>
<dbReference type="EMBL" id="CAJMWW010000181">
    <property type="protein sequence ID" value="CAE6455643.1"/>
    <property type="molecule type" value="Genomic_DNA"/>
</dbReference>
<evidence type="ECO:0000256" key="1">
    <source>
        <dbReference type="SAM" id="SignalP"/>
    </source>
</evidence>
<dbReference type="InterPro" id="IPR036404">
    <property type="entry name" value="Jacalin-like_lectin_dom_sf"/>
</dbReference>
<name>A0A8H3GKZ3_9AGAM</name>
<dbReference type="Gene3D" id="2.100.10.30">
    <property type="entry name" value="Jacalin-like lectin domain"/>
    <property type="match status" value="1"/>
</dbReference>
<dbReference type="AlphaFoldDB" id="A0A8H3GKZ3"/>
<feature type="signal peptide" evidence="1">
    <location>
        <begin position="1"/>
        <end position="20"/>
    </location>
</feature>
<dbReference type="SUPFAM" id="SSF51101">
    <property type="entry name" value="Mannose-binding lectins"/>
    <property type="match status" value="1"/>
</dbReference>
<dbReference type="Gene3D" id="3.60.10.10">
    <property type="entry name" value="Endonuclease/exonuclease/phosphatase"/>
    <property type="match status" value="1"/>
</dbReference>
<dbReference type="Proteomes" id="UP000663841">
    <property type="component" value="Unassembled WGS sequence"/>
</dbReference>
<protein>
    <recommendedName>
        <fullName evidence="2">Jacalin-type lectin domain-containing protein</fullName>
    </recommendedName>
</protein>
<proteinExistence type="predicted"/>
<dbReference type="SUPFAM" id="SSF56219">
    <property type="entry name" value="DNase I-like"/>
    <property type="match status" value="1"/>
</dbReference>
<accession>A0A8H3GKZ3</accession>
<dbReference type="Pfam" id="PF01419">
    <property type="entry name" value="Jacalin"/>
    <property type="match status" value="1"/>
</dbReference>
<sequence>MLRHSISFLAVCSFCLTASASVTKQAAGTFNVLTMAIRGSVQFSDDWLDIPIYMKYIGQDFEFHEPFYEHDNHPFRTATSGEFLVGDSGLNTLSKYDWVDFSRVDWYDGYNFWAGVGWYCGFTFMRVRIEEGVYIDMINLQANNGMYFENLAWRGEQIEQLVDFIKVNSVGNAVIVFGNTESRYTRPDDNIRLLTTETGLTDAWVQAIGGSPPAAGASAMKCPEGVPPNINCEVEEKVFYRRSPTINLNSTGFFCDTSRFLSPEGELLTWHNPVRVEFAYTVTTRLRLSKPYGGPHGTWFNDLPSIPASPKLSYITLHGDQRLDSITLALTSGHTFTHGGSGGHLYSLYMTEGEYVKSTKLCWGKKHGHTRIFYAQLSTNWERQVQAGNATTDCATFIPPSEHAVVGTYGRSGSEVDHLGFIYVPLHVPPAIISTMSTRPIPPEPNNAR</sequence>
<comment type="caution">
    <text evidence="3">The sequence shown here is derived from an EMBL/GenBank/DDBJ whole genome shotgun (WGS) entry which is preliminary data.</text>
</comment>
<evidence type="ECO:0000313" key="3">
    <source>
        <dbReference type="EMBL" id="CAE6455643.1"/>
    </source>
</evidence>
<gene>
    <name evidence="3" type="ORF">RDB_LOCUS137277</name>
</gene>